<comment type="caution">
    <text evidence="1">The sequence shown here is derived from an EMBL/GenBank/DDBJ whole genome shotgun (WGS) entry which is preliminary data.</text>
</comment>
<reference evidence="1 2" key="1">
    <citation type="journal article" date="2024" name="J Genomics">
        <title>Draft genome sequencing and assembly of Favolaschia claudopus CIRM-BRFM 2984 isolated from oak limbs.</title>
        <authorList>
            <person name="Navarro D."/>
            <person name="Drula E."/>
            <person name="Chaduli D."/>
            <person name="Cazenave R."/>
            <person name="Ahrendt S."/>
            <person name="Wang J."/>
            <person name="Lipzen A."/>
            <person name="Daum C."/>
            <person name="Barry K."/>
            <person name="Grigoriev I.V."/>
            <person name="Favel A."/>
            <person name="Rosso M.N."/>
            <person name="Martin F."/>
        </authorList>
    </citation>
    <scope>NUCLEOTIDE SEQUENCE [LARGE SCALE GENOMIC DNA]</scope>
    <source>
        <strain evidence="1 2">CIRM-BRFM 2984</strain>
    </source>
</reference>
<dbReference type="Proteomes" id="UP001362999">
    <property type="component" value="Unassembled WGS sequence"/>
</dbReference>
<organism evidence="1 2">
    <name type="scientific">Favolaschia claudopus</name>
    <dbReference type="NCBI Taxonomy" id="2862362"/>
    <lineage>
        <taxon>Eukaryota</taxon>
        <taxon>Fungi</taxon>
        <taxon>Dikarya</taxon>
        <taxon>Basidiomycota</taxon>
        <taxon>Agaricomycotina</taxon>
        <taxon>Agaricomycetes</taxon>
        <taxon>Agaricomycetidae</taxon>
        <taxon>Agaricales</taxon>
        <taxon>Marasmiineae</taxon>
        <taxon>Mycenaceae</taxon>
        <taxon>Favolaschia</taxon>
    </lineage>
</organism>
<name>A0AAV9ZX47_9AGAR</name>
<protein>
    <submittedName>
        <fullName evidence="1">Uncharacterized protein</fullName>
    </submittedName>
</protein>
<evidence type="ECO:0000313" key="2">
    <source>
        <dbReference type="Proteomes" id="UP001362999"/>
    </source>
</evidence>
<accession>A0AAV9ZX47</accession>
<sequence>MTLKQTPTGAPWVPTACPVGNHAAICISAGMCTASHILQAVQSGGTPPRYRKYVDLLMHNQDWERWEAFMCICFGENVLRATITSKAVSMTTRLGQADMATQVAALSKISKKPIFSYFKSPVKGETSNKGSTSTGFDDTIPVYDARDREVDFEALLPSLDVSLPKWTGGEIPIASFVVVGYSVASYMGKAQGVEGRTMHVGSNILWVVICGTPDPDVLDSADAEIEVDDD</sequence>
<gene>
    <name evidence="1" type="ORF">R3P38DRAFT_2801371</name>
</gene>
<keyword evidence="2" id="KW-1185">Reference proteome</keyword>
<proteinExistence type="predicted"/>
<dbReference type="EMBL" id="JAWWNJ010000105">
    <property type="protein sequence ID" value="KAK6992998.1"/>
    <property type="molecule type" value="Genomic_DNA"/>
</dbReference>
<evidence type="ECO:0000313" key="1">
    <source>
        <dbReference type="EMBL" id="KAK6992998.1"/>
    </source>
</evidence>
<dbReference type="AlphaFoldDB" id="A0AAV9ZX47"/>